<keyword evidence="6 10" id="KW-0808">Transferase</keyword>
<dbReference type="AlphaFoldDB" id="A0A1U7NHT7"/>
<keyword evidence="12" id="KW-1185">Reference proteome</keyword>
<dbReference type="GO" id="GO:0004134">
    <property type="term" value="F:4-alpha-glucanotransferase activity"/>
    <property type="evidence" value="ECO:0007669"/>
    <property type="project" value="UniProtKB-EC"/>
</dbReference>
<evidence type="ECO:0000256" key="2">
    <source>
        <dbReference type="ARBA" id="ARBA00005684"/>
    </source>
</evidence>
<evidence type="ECO:0000256" key="3">
    <source>
        <dbReference type="ARBA" id="ARBA00012560"/>
    </source>
</evidence>
<dbReference type="OrthoDB" id="9811841at2"/>
<protein>
    <recommendedName>
        <fullName evidence="4 10">4-alpha-glucanotransferase</fullName>
        <ecNumber evidence="3 10">2.4.1.25</ecNumber>
    </recommendedName>
    <alternativeName>
        <fullName evidence="8 10">Amylomaltase</fullName>
    </alternativeName>
    <alternativeName>
        <fullName evidence="9 10">Disproportionating enzyme</fullName>
    </alternativeName>
</protein>
<evidence type="ECO:0000313" key="12">
    <source>
        <dbReference type="Proteomes" id="UP000186341"/>
    </source>
</evidence>
<gene>
    <name evidence="11" type="ORF">BO222_03265</name>
</gene>
<comment type="catalytic activity">
    <reaction evidence="1 10">
        <text>Transfers a segment of a (1-&gt;4)-alpha-D-glucan to a new position in an acceptor, which may be glucose or a (1-&gt;4)-alpha-D-glucan.</text>
        <dbReference type="EC" id="2.4.1.25"/>
    </reaction>
</comment>
<dbReference type="RefSeq" id="WP_075818305.1">
    <property type="nucleotide sequence ID" value="NZ_CAPNHH010000070.1"/>
</dbReference>
<evidence type="ECO:0000256" key="1">
    <source>
        <dbReference type="ARBA" id="ARBA00000439"/>
    </source>
</evidence>
<name>A0A1U7NHT7_9FIRM</name>
<evidence type="ECO:0000256" key="5">
    <source>
        <dbReference type="ARBA" id="ARBA00022676"/>
    </source>
</evidence>
<dbReference type="SUPFAM" id="SSF51445">
    <property type="entry name" value="(Trans)glycosidases"/>
    <property type="match status" value="1"/>
</dbReference>
<dbReference type="EMBL" id="MPJW01000082">
    <property type="protein sequence ID" value="OLU41525.1"/>
    <property type="molecule type" value="Genomic_DNA"/>
</dbReference>
<evidence type="ECO:0000256" key="9">
    <source>
        <dbReference type="ARBA" id="ARBA00031501"/>
    </source>
</evidence>
<dbReference type="Gene3D" id="3.20.20.80">
    <property type="entry name" value="Glycosidases"/>
    <property type="match status" value="1"/>
</dbReference>
<comment type="similarity">
    <text evidence="2 10">Belongs to the disproportionating enzyme family.</text>
</comment>
<dbReference type="PANTHER" id="PTHR32438">
    <property type="entry name" value="4-ALPHA-GLUCANOTRANSFERASE DPE1, CHLOROPLASTIC/AMYLOPLASTIC"/>
    <property type="match status" value="1"/>
</dbReference>
<proteinExistence type="inferred from homology"/>
<comment type="caution">
    <text evidence="11">The sequence shown here is derived from an EMBL/GenBank/DDBJ whole genome shotgun (WGS) entry which is preliminary data.</text>
</comment>
<evidence type="ECO:0000256" key="8">
    <source>
        <dbReference type="ARBA" id="ARBA00031423"/>
    </source>
</evidence>
<keyword evidence="7 10" id="KW-0119">Carbohydrate metabolism</keyword>
<evidence type="ECO:0000256" key="7">
    <source>
        <dbReference type="ARBA" id="ARBA00023277"/>
    </source>
</evidence>
<keyword evidence="5 10" id="KW-0328">Glycosyltransferase</keyword>
<dbReference type="NCBIfam" id="TIGR00217">
    <property type="entry name" value="malQ"/>
    <property type="match status" value="1"/>
</dbReference>
<evidence type="ECO:0000256" key="6">
    <source>
        <dbReference type="ARBA" id="ARBA00022679"/>
    </source>
</evidence>
<dbReference type="GeneID" id="82202242"/>
<sequence>MRKNGVLLHISSLPSNYGIGTLGQTAKDFVDQLERNGQTLWQILPVCPTSFGDSPYASYSTFAGNPYFIDLDMLASEGYLYPDEFQYEKWYEEPGRVDYGIMYNTRYPILKKAVARFLANPPKDYEKFLKDNKDWLEDYSLFMAFKDANEGKPWQQWDEEYRVYDPKKIDKWKEEFKESIDFNNVLQYLFFEQWNALRKYANDHGVEIIGDLPIYVAMDSVDAWSHPELFMMDADSKPQMIAAVPPDGFSADGQLWGNPVYNWPYHKKTGYDWWIRRIEQMTKLYNIVRIDHFRGFDSFYAVKADAKDAKKGIWMKGPGAELFDVMRKKIGEQKIIAEDLGYLTKSVRKMLSDTGYPGMKVMEFGFDSKADSGKEYLPYNYPQNCVAYAGTHDNDTIYGWFESLSEGDKEYVREYLDTWDPEWYNWRMFSQLLGSPADTTIVMAQDLLRLGSDTRMNQPGSVGTNWQWRLKPGELDEDTMSHLKYLTRVYGRLPEQNLEKEEEEEDIKVYDPTEIAIEAIIDPPADPTSVTNPAEVKG</sequence>
<evidence type="ECO:0000256" key="10">
    <source>
        <dbReference type="RuleBase" id="RU361207"/>
    </source>
</evidence>
<organism evidence="11 12">
    <name type="scientific">Ileibacterium valens</name>
    <dbReference type="NCBI Taxonomy" id="1862668"/>
    <lineage>
        <taxon>Bacteria</taxon>
        <taxon>Bacillati</taxon>
        <taxon>Bacillota</taxon>
        <taxon>Erysipelotrichia</taxon>
        <taxon>Erysipelotrichales</taxon>
        <taxon>Erysipelotrichaceae</taxon>
        <taxon>Ileibacterium</taxon>
    </lineage>
</organism>
<evidence type="ECO:0000256" key="4">
    <source>
        <dbReference type="ARBA" id="ARBA00020295"/>
    </source>
</evidence>
<evidence type="ECO:0000313" key="11">
    <source>
        <dbReference type="EMBL" id="OLU41525.1"/>
    </source>
</evidence>
<dbReference type="Pfam" id="PF02446">
    <property type="entry name" value="Glyco_hydro_77"/>
    <property type="match status" value="1"/>
</dbReference>
<reference evidence="11 12" key="1">
    <citation type="submission" date="2016-11" db="EMBL/GenBank/DDBJ databases">
        <title>Description of two novel members of the family Erysipelotrichaceae: Ileibacterium lipovorans gen. nov., sp. nov. and Dubosiella newyorkensis, gen. nov., sp. nov.</title>
        <authorList>
            <person name="Cox L.M."/>
            <person name="Sohn J."/>
            <person name="Tyrrell K.L."/>
            <person name="Citron D.M."/>
            <person name="Lawson P.A."/>
            <person name="Patel N.B."/>
            <person name="Iizumi T."/>
            <person name="Perez-Perez G.I."/>
            <person name="Goldstein E.J."/>
            <person name="Blaser M.J."/>
        </authorList>
    </citation>
    <scope>NUCLEOTIDE SEQUENCE [LARGE SCALE GENOMIC DNA]</scope>
    <source>
        <strain evidence="11 12">NYU-BL-A3</strain>
    </source>
</reference>
<dbReference type="InterPro" id="IPR003385">
    <property type="entry name" value="Glyco_hydro_77"/>
</dbReference>
<dbReference type="PANTHER" id="PTHR32438:SF5">
    <property type="entry name" value="4-ALPHA-GLUCANOTRANSFERASE DPE1, CHLOROPLASTIC_AMYLOPLASTIC"/>
    <property type="match status" value="1"/>
</dbReference>
<accession>A0A1U7NHT7</accession>
<dbReference type="GO" id="GO:0005975">
    <property type="term" value="P:carbohydrate metabolic process"/>
    <property type="evidence" value="ECO:0007669"/>
    <property type="project" value="InterPro"/>
</dbReference>
<dbReference type="NCBIfam" id="NF011080">
    <property type="entry name" value="PRK14508.1-3"/>
    <property type="match status" value="1"/>
</dbReference>
<dbReference type="EC" id="2.4.1.25" evidence="3 10"/>
<dbReference type="Proteomes" id="UP000186341">
    <property type="component" value="Unassembled WGS sequence"/>
</dbReference>
<dbReference type="InterPro" id="IPR017853">
    <property type="entry name" value="GH"/>
</dbReference>